<dbReference type="InterPro" id="IPR013977">
    <property type="entry name" value="GcvT_C"/>
</dbReference>
<dbReference type="SUPFAM" id="SSF51905">
    <property type="entry name" value="FAD/NAD(P)-binding domain"/>
    <property type="match status" value="1"/>
</dbReference>
<dbReference type="InterPro" id="IPR023753">
    <property type="entry name" value="FAD/NAD-binding_dom"/>
</dbReference>
<comment type="catalytic activity">
    <reaction evidence="3">
        <text>sarcosine + (6S)-5,6,7,8-tetrahydrofolate + O2 = (6R)-5,10-methylene-5,6,7,8-tetrahydrofolate + glycine + H2O2</text>
        <dbReference type="Rhea" id="RHEA:70455"/>
        <dbReference type="ChEBI" id="CHEBI:15379"/>
        <dbReference type="ChEBI" id="CHEBI:15636"/>
        <dbReference type="ChEBI" id="CHEBI:16240"/>
        <dbReference type="ChEBI" id="CHEBI:57305"/>
        <dbReference type="ChEBI" id="CHEBI:57433"/>
        <dbReference type="ChEBI" id="CHEBI:57453"/>
        <dbReference type="EC" id="1.5.3.24"/>
    </reaction>
</comment>
<dbReference type="GO" id="GO:0005737">
    <property type="term" value="C:cytoplasm"/>
    <property type="evidence" value="ECO:0007669"/>
    <property type="project" value="UniProtKB-SubCell"/>
</dbReference>
<dbReference type="Pfam" id="PF08669">
    <property type="entry name" value="GCV_T_C"/>
    <property type="match status" value="1"/>
</dbReference>
<keyword evidence="3" id="KW-0963">Cytoplasm</keyword>
<keyword evidence="9" id="KW-1185">Reference proteome</keyword>
<dbReference type="InterPro" id="IPR042204">
    <property type="entry name" value="2Fe-2S-bd_N"/>
</dbReference>
<dbReference type="Pfam" id="PF01571">
    <property type="entry name" value="GCV_T"/>
    <property type="match status" value="1"/>
</dbReference>
<dbReference type="Gene3D" id="3.50.50.60">
    <property type="entry name" value="FAD/NAD(P)-binding domain"/>
    <property type="match status" value="1"/>
</dbReference>
<dbReference type="PIRSF" id="PIRSF037980">
    <property type="entry name" value="SoxA"/>
    <property type="match status" value="1"/>
</dbReference>
<feature type="domain" description="Aminomethyltransferase C-terminal" evidence="6">
    <location>
        <begin position="866"/>
        <end position="952"/>
    </location>
</feature>
<evidence type="ECO:0000256" key="3">
    <source>
        <dbReference type="PIRNR" id="PIRNR037980"/>
    </source>
</evidence>
<evidence type="ECO:0000259" key="6">
    <source>
        <dbReference type="Pfam" id="PF08669"/>
    </source>
</evidence>
<dbReference type="InterPro" id="IPR006277">
    <property type="entry name" value="Sarcosine_oxidase_asu"/>
</dbReference>
<gene>
    <name evidence="8" type="ORF">FHX42_003280</name>
</gene>
<dbReference type="InterPro" id="IPR041117">
    <property type="entry name" value="SoxA_A3"/>
</dbReference>
<proteinExistence type="inferred from homology"/>
<reference evidence="8 9" key="1">
    <citation type="submission" date="2020-07" db="EMBL/GenBank/DDBJ databases">
        <title>Sequencing the genomes of 1000 actinobacteria strains.</title>
        <authorList>
            <person name="Klenk H.-P."/>
        </authorList>
    </citation>
    <scope>NUCLEOTIDE SEQUENCE [LARGE SCALE GENOMIC DNA]</scope>
    <source>
        <strain evidence="8 9">DSM 45975</strain>
    </source>
</reference>
<dbReference type="Pfam" id="PF13510">
    <property type="entry name" value="Fer2_4"/>
    <property type="match status" value="1"/>
</dbReference>
<dbReference type="RefSeq" id="WP_182545157.1">
    <property type="nucleotide sequence ID" value="NZ_JACGWZ010000004.1"/>
</dbReference>
<dbReference type="PANTHER" id="PTHR43757:SF2">
    <property type="entry name" value="AMINOMETHYLTRANSFERASE, MITOCHONDRIAL"/>
    <property type="match status" value="1"/>
</dbReference>
<dbReference type="EC" id="1.5.3.24" evidence="3"/>
<dbReference type="Proteomes" id="UP000569329">
    <property type="component" value="Unassembled WGS sequence"/>
</dbReference>
<dbReference type="InterPro" id="IPR027266">
    <property type="entry name" value="TrmE/GcvT-like"/>
</dbReference>
<name>A0A839DWM7_9PSEU</name>
<dbReference type="InterPro" id="IPR036188">
    <property type="entry name" value="FAD/NAD-bd_sf"/>
</dbReference>
<dbReference type="PRINTS" id="PR00368">
    <property type="entry name" value="FADPNR"/>
</dbReference>
<evidence type="ECO:0000313" key="9">
    <source>
        <dbReference type="Proteomes" id="UP000569329"/>
    </source>
</evidence>
<feature type="domain" description="GCVT N-terminal" evidence="4">
    <location>
        <begin position="575"/>
        <end position="847"/>
    </location>
</feature>
<organism evidence="8 9">
    <name type="scientific">Halosaccharopolyspora lacisalsi</name>
    <dbReference type="NCBI Taxonomy" id="1000566"/>
    <lineage>
        <taxon>Bacteria</taxon>
        <taxon>Bacillati</taxon>
        <taxon>Actinomycetota</taxon>
        <taxon>Actinomycetes</taxon>
        <taxon>Pseudonocardiales</taxon>
        <taxon>Pseudonocardiaceae</taxon>
        <taxon>Halosaccharopolyspora</taxon>
    </lineage>
</organism>
<evidence type="ECO:0000259" key="5">
    <source>
        <dbReference type="Pfam" id="PF07992"/>
    </source>
</evidence>
<feature type="domain" description="FAD/NAD(P)-binding" evidence="5">
    <location>
        <begin position="125"/>
        <end position="389"/>
    </location>
</feature>
<dbReference type="Pfam" id="PF07992">
    <property type="entry name" value="Pyr_redox_2"/>
    <property type="match status" value="1"/>
</dbReference>
<dbReference type="InterPro" id="IPR028896">
    <property type="entry name" value="GcvT/YgfZ/DmdA"/>
</dbReference>
<dbReference type="AlphaFoldDB" id="A0A839DWM7"/>
<keyword evidence="3" id="KW-0520">NAD</keyword>
<dbReference type="Gene3D" id="3.10.20.440">
    <property type="entry name" value="2Fe-2S iron-sulphur cluster binding domain, sarcosine oxidase, alpha subunit, N-terminal domain"/>
    <property type="match status" value="1"/>
</dbReference>
<keyword evidence="2 3" id="KW-0560">Oxidoreductase</keyword>
<dbReference type="SUPFAM" id="SSF101790">
    <property type="entry name" value="Aminomethyltransferase beta-barrel domain"/>
    <property type="match status" value="1"/>
</dbReference>
<dbReference type="SUPFAM" id="SSF103025">
    <property type="entry name" value="Folate-binding domain"/>
    <property type="match status" value="1"/>
</dbReference>
<dbReference type="PRINTS" id="PR00469">
    <property type="entry name" value="PNDRDTASEII"/>
</dbReference>
<dbReference type="GO" id="GO:0046653">
    <property type="term" value="P:tetrahydrofolate metabolic process"/>
    <property type="evidence" value="ECO:0007669"/>
    <property type="project" value="UniProtKB-UniRule"/>
</dbReference>
<dbReference type="Gene3D" id="3.30.1360.120">
    <property type="entry name" value="Probable tRNA modification gtpase trme, domain 1"/>
    <property type="match status" value="1"/>
</dbReference>
<feature type="domain" description="SoxA A3" evidence="7">
    <location>
        <begin position="476"/>
        <end position="561"/>
    </location>
</feature>
<dbReference type="InterPro" id="IPR029043">
    <property type="entry name" value="GcvT/YgfZ_C"/>
</dbReference>
<protein>
    <recommendedName>
        <fullName evidence="3">Sarcosine oxidase subunit alpha</fullName>
        <ecNumber evidence="3">1.5.3.24</ecNumber>
    </recommendedName>
</protein>
<comment type="subcellular location">
    <subcellularLocation>
        <location evidence="3">Cytoplasm</location>
    </subcellularLocation>
</comment>
<keyword evidence="3" id="KW-0547">Nucleotide-binding</keyword>
<evidence type="ECO:0000259" key="4">
    <source>
        <dbReference type="Pfam" id="PF01571"/>
    </source>
</evidence>
<evidence type="ECO:0000313" key="8">
    <source>
        <dbReference type="EMBL" id="MBA8825914.1"/>
    </source>
</evidence>
<comment type="similarity">
    <text evidence="1 3">Belongs to the GcvT family.</text>
</comment>
<evidence type="ECO:0000256" key="2">
    <source>
        <dbReference type="ARBA" id="ARBA00023002"/>
    </source>
</evidence>
<dbReference type="PANTHER" id="PTHR43757">
    <property type="entry name" value="AMINOMETHYLTRANSFERASE"/>
    <property type="match status" value="1"/>
</dbReference>
<dbReference type="GO" id="GO:0008115">
    <property type="term" value="F:sarcosine oxidase activity"/>
    <property type="evidence" value="ECO:0007669"/>
    <property type="project" value="UniProtKB-UniRule"/>
</dbReference>
<comment type="cofactor">
    <cofactor evidence="3">
        <name>NAD(+)</name>
        <dbReference type="ChEBI" id="CHEBI:57540"/>
    </cofactor>
    <text evidence="3">Binds 1 NAD(+) per subunit.</text>
</comment>
<evidence type="ECO:0000256" key="1">
    <source>
        <dbReference type="ARBA" id="ARBA00008609"/>
    </source>
</evidence>
<evidence type="ECO:0000259" key="7">
    <source>
        <dbReference type="Pfam" id="PF17806"/>
    </source>
</evidence>
<dbReference type="EMBL" id="JACGWZ010000004">
    <property type="protein sequence ID" value="MBA8825914.1"/>
    <property type="molecule type" value="Genomic_DNA"/>
</dbReference>
<accession>A0A839DWM7</accession>
<dbReference type="InterPro" id="IPR006222">
    <property type="entry name" value="GCVT_N"/>
</dbReference>
<sequence>MTSPNRLDATVRPGRIDRTRRLRFTFDGTELHGHPGDTLASALLAEGRTEVTTSVHRGRPRGIVAADRTEPNALVQLHGDCPEPMLPATRVELRDGLVAESLSGIGWVGDRPDTAVHDKKYVHADVVIVGAGPSGLAAALSAGRSGARVFLVDEQAELGGRLLDGHERIDGAAATDWIARAVRELAEIPEVRVLTRATAVGCYDHDYLLVAEHRTDHLDTVGPHQSQQRLWHVRARRVVLATGAHERPVVFEDNDRPGIMLAAAVRSYLNRHAVLPGRDAVVFTTSDSAYSTALDLLAVGASVPALVDTRPQPPAHLVDQVEAAGGRVHPGSTVISTKGHDRVRGARVTELDEQGCLSGIPYEVDCDLLAVCGGWSPVVHLFGQAGGSLRWDRTAAGFVPESSGTHLPRVIGSARATHDLAGSLAQGLAAGAEAATACGFRIAAPRVPPTSGDRPNSRPRPLWLVPGMTKPPEQWDRHFVDLQRDATVADVWRAIGAGMRSVEHVERYTTISTGQDRGKTSGVNAIGVIADALMVDSPGEVGTTTFRPPYAPVRFALMAGRERGHLHEPVRTTSMHSWHEAAGAEFENVGQWKRPRYYPRPGEDMDAAVQRECRAARTGVAMQDVSTLGRIEIVGSDAPEFLDRVCTSGFAELAVGRARYGMMCGADGMVLDDGVSMRLAADRYLMSTTTGGAAGVLEWLEEWLRTEWSELDVYCTSVTEQWAAVAVVGPRSRDVVARLAPDLDVSSAGFGFMEFRETELYNGIPARISRISFSGELAFEINVARWYGLATWEAVAAAGADHGITPYGAETMHVLRAEKGFVVVGQDTDGTVTPLDLGMDRLVSRHKDFIGKRSFARQDTARTDRKQLVGLLPLERERLLPEGVHLVEPDVPLRPPVPMLGHVTSSYRSAALDRTFALALIRDGRRRIGDVLHAPFEGSSTAVEVTRPVFYDEEGARRDGVEHG</sequence>
<dbReference type="Pfam" id="PF17806">
    <property type="entry name" value="SO_alpha_A3"/>
    <property type="match status" value="1"/>
</dbReference>
<dbReference type="GO" id="GO:0000166">
    <property type="term" value="F:nucleotide binding"/>
    <property type="evidence" value="ECO:0007669"/>
    <property type="project" value="UniProtKB-KW"/>
</dbReference>
<comment type="caution">
    <text evidence="8">The sequence shown here is derived from an EMBL/GenBank/DDBJ whole genome shotgun (WGS) entry which is preliminary data.</text>
</comment>